<protein>
    <submittedName>
        <fullName evidence="1">DUF4231 domain-containing protein</fullName>
    </submittedName>
</protein>
<accession>A0A849BWY3</accession>
<comment type="caution">
    <text evidence="1">The sequence shown here is derived from an EMBL/GenBank/DDBJ whole genome shotgun (WGS) entry which is preliminary data.</text>
</comment>
<organism evidence="1 2">
    <name type="scientific">Nocardia uniformis</name>
    <dbReference type="NCBI Taxonomy" id="53432"/>
    <lineage>
        <taxon>Bacteria</taxon>
        <taxon>Bacillati</taxon>
        <taxon>Actinomycetota</taxon>
        <taxon>Actinomycetes</taxon>
        <taxon>Mycobacteriales</taxon>
        <taxon>Nocardiaceae</taxon>
        <taxon>Nocardia</taxon>
    </lineage>
</organism>
<dbReference type="RefSeq" id="WP_169815041.1">
    <property type="nucleotide sequence ID" value="NZ_JABELX010000001.1"/>
</dbReference>
<dbReference type="NCBIfam" id="NF033634">
    <property type="entry name" value="SLATT_1"/>
    <property type="match status" value="1"/>
</dbReference>
<dbReference type="EMBL" id="JABELX010000001">
    <property type="protein sequence ID" value="NNH68615.1"/>
    <property type="molecule type" value="Genomic_DNA"/>
</dbReference>
<proteinExistence type="predicted"/>
<keyword evidence="2" id="KW-1185">Reference proteome</keyword>
<reference evidence="1 2" key="1">
    <citation type="submission" date="2020-05" db="EMBL/GenBank/DDBJ databases">
        <title>MicrobeNet Type strains.</title>
        <authorList>
            <person name="Nicholson A.C."/>
        </authorList>
    </citation>
    <scope>NUCLEOTIDE SEQUENCE [LARGE SCALE GENOMIC DNA]</scope>
    <source>
        <strain evidence="1 2">JCM 3224</strain>
    </source>
</reference>
<dbReference type="InterPro" id="IPR025325">
    <property type="entry name" value="DUF4231"/>
</dbReference>
<dbReference type="AlphaFoldDB" id="A0A849BWY3"/>
<gene>
    <name evidence="1" type="ORF">HLB23_01750</name>
</gene>
<evidence type="ECO:0000313" key="2">
    <source>
        <dbReference type="Proteomes" id="UP000586827"/>
    </source>
</evidence>
<name>A0A849BWY3_9NOCA</name>
<dbReference type="Pfam" id="PF14015">
    <property type="entry name" value="DUF4231"/>
    <property type="match status" value="1"/>
</dbReference>
<sequence length="143" mass="15726">MGPPGDDDPVGARLNDQLTWYRNQAKRAKRSYTTVKVVQLLVGATVPVVAAISAPALLTASLAAVVVVAEGAEQLFQWHANWLRYRSTAESLKQQKHLYLAGAGPYGDDDRRQVLAERVERVISQETGTWLADAERSAQTPRQ</sequence>
<dbReference type="Proteomes" id="UP000586827">
    <property type="component" value="Unassembled WGS sequence"/>
</dbReference>
<evidence type="ECO:0000313" key="1">
    <source>
        <dbReference type="EMBL" id="NNH68615.1"/>
    </source>
</evidence>